<keyword evidence="2" id="KW-1185">Reference proteome</keyword>
<dbReference type="EMBL" id="PKPP01006740">
    <property type="protein sequence ID" value="PWA55494.1"/>
    <property type="molecule type" value="Genomic_DNA"/>
</dbReference>
<dbReference type="SUPFAM" id="SSF54236">
    <property type="entry name" value="Ubiquitin-like"/>
    <property type="match status" value="1"/>
</dbReference>
<protein>
    <submittedName>
        <fullName evidence="1">Small ubiquitin-related modifier, SUMO</fullName>
    </submittedName>
</protein>
<evidence type="ECO:0000313" key="2">
    <source>
        <dbReference type="Proteomes" id="UP000245207"/>
    </source>
</evidence>
<proteinExistence type="predicted"/>
<accession>A0A2U1M2P8</accession>
<dbReference type="PANTHER" id="PTHR10562">
    <property type="entry name" value="SMALL UBIQUITIN-RELATED MODIFIER"/>
    <property type="match status" value="1"/>
</dbReference>
<dbReference type="AlphaFoldDB" id="A0A2U1M2P8"/>
<gene>
    <name evidence="1" type="ORF">CTI12_AA427330</name>
</gene>
<dbReference type="STRING" id="35608.A0A2U1M2P8"/>
<dbReference type="Gene3D" id="3.10.20.90">
    <property type="entry name" value="Phosphatidylinositol 3-kinase Catalytic Subunit, Chain A, domain 1"/>
    <property type="match status" value="1"/>
</dbReference>
<reference evidence="1 2" key="1">
    <citation type="journal article" date="2018" name="Mol. Plant">
        <title>The genome of Artemisia annua provides insight into the evolution of Asteraceae family and artemisinin biosynthesis.</title>
        <authorList>
            <person name="Shen Q."/>
            <person name="Zhang L."/>
            <person name="Liao Z."/>
            <person name="Wang S."/>
            <person name="Yan T."/>
            <person name="Shi P."/>
            <person name="Liu M."/>
            <person name="Fu X."/>
            <person name="Pan Q."/>
            <person name="Wang Y."/>
            <person name="Lv Z."/>
            <person name="Lu X."/>
            <person name="Zhang F."/>
            <person name="Jiang W."/>
            <person name="Ma Y."/>
            <person name="Chen M."/>
            <person name="Hao X."/>
            <person name="Li L."/>
            <person name="Tang Y."/>
            <person name="Lv G."/>
            <person name="Zhou Y."/>
            <person name="Sun X."/>
            <person name="Brodelius P.E."/>
            <person name="Rose J.K.C."/>
            <person name="Tang K."/>
        </authorList>
    </citation>
    <scope>NUCLEOTIDE SEQUENCE [LARGE SCALE GENOMIC DNA]</scope>
    <source>
        <strain evidence="2">cv. Huhao1</strain>
        <tissue evidence="1">Leaf</tissue>
    </source>
</reference>
<dbReference type="Proteomes" id="UP000245207">
    <property type="component" value="Unassembled WGS sequence"/>
</dbReference>
<evidence type="ECO:0000313" key="1">
    <source>
        <dbReference type="EMBL" id="PWA55494.1"/>
    </source>
</evidence>
<comment type="caution">
    <text evidence="1">The sequence shown here is derived from an EMBL/GenBank/DDBJ whole genome shotgun (WGS) entry which is preliminary data.</text>
</comment>
<dbReference type="InterPro" id="IPR029071">
    <property type="entry name" value="Ubiquitin-like_domsf"/>
</dbReference>
<organism evidence="1 2">
    <name type="scientific">Artemisia annua</name>
    <name type="common">Sweet wormwood</name>
    <dbReference type="NCBI Taxonomy" id="35608"/>
    <lineage>
        <taxon>Eukaryota</taxon>
        <taxon>Viridiplantae</taxon>
        <taxon>Streptophyta</taxon>
        <taxon>Embryophyta</taxon>
        <taxon>Tracheophyta</taxon>
        <taxon>Spermatophyta</taxon>
        <taxon>Magnoliopsida</taxon>
        <taxon>eudicotyledons</taxon>
        <taxon>Gunneridae</taxon>
        <taxon>Pentapetalae</taxon>
        <taxon>asterids</taxon>
        <taxon>campanulids</taxon>
        <taxon>Asterales</taxon>
        <taxon>Asteraceae</taxon>
        <taxon>Asteroideae</taxon>
        <taxon>Anthemideae</taxon>
        <taxon>Artemisiinae</taxon>
        <taxon>Artemisia</taxon>
    </lineage>
</organism>
<sequence>MSSHTVKQEVSSGNSANLYITIKVASQVNELDPYFRVRRDEPLKQLMIRWCARSGVGDYKTIRFLDPEGTKNDENKTADELELQDGVVSMLGWIRQLANP</sequence>
<name>A0A2U1M2P8_ARTAN</name>
<dbReference type="OrthoDB" id="442921at2759"/>